<dbReference type="PANTHER" id="PTHR15863">
    <property type="entry name" value="MRN COMPLEX-INTERACTING PROTEIN"/>
    <property type="match status" value="1"/>
</dbReference>
<dbReference type="AlphaFoldDB" id="A0A087HHJ5"/>
<evidence type="ECO:0000313" key="3">
    <source>
        <dbReference type="EMBL" id="KFK41597.1"/>
    </source>
</evidence>
<protein>
    <recommendedName>
        <fullName evidence="2">MRN complex-interacting protein N-terminal domain-containing protein</fullName>
    </recommendedName>
</protein>
<dbReference type="OMA" id="TEEPNAR"/>
<dbReference type="OrthoDB" id="5960226at2759"/>
<dbReference type="PANTHER" id="PTHR15863:SF2">
    <property type="entry name" value="MRN COMPLEX-INTERACTING PROTEIN"/>
    <property type="match status" value="1"/>
</dbReference>
<dbReference type="InterPro" id="IPR032739">
    <property type="entry name" value="MRNIP"/>
</dbReference>
<dbReference type="Pfam" id="PF15749">
    <property type="entry name" value="MRNIP"/>
    <property type="match status" value="1"/>
</dbReference>
<feature type="domain" description="MRN complex-interacting protein N-terminal" evidence="2">
    <location>
        <begin position="9"/>
        <end position="74"/>
    </location>
</feature>
<evidence type="ECO:0000256" key="1">
    <source>
        <dbReference type="SAM" id="MobiDB-lite"/>
    </source>
</evidence>
<dbReference type="Proteomes" id="UP000029120">
    <property type="component" value="Chromosome 2"/>
</dbReference>
<proteinExistence type="predicted"/>
<dbReference type="GO" id="GO:0005634">
    <property type="term" value="C:nucleus"/>
    <property type="evidence" value="ECO:0007669"/>
    <property type="project" value="TreeGrafter"/>
</dbReference>
<evidence type="ECO:0000313" key="4">
    <source>
        <dbReference type="Proteomes" id="UP000029120"/>
    </source>
</evidence>
<dbReference type="GO" id="GO:0003682">
    <property type="term" value="F:chromatin binding"/>
    <property type="evidence" value="ECO:0007669"/>
    <property type="project" value="TreeGrafter"/>
</dbReference>
<feature type="region of interest" description="Disordered" evidence="1">
    <location>
        <begin position="137"/>
        <end position="196"/>
    </location>
</feature>
<accession>A0A087HHJ5</accession>
<gene>
    <name evidence="3" type="ordered locus">AALP_Aa2g149200</name>
</gene>
<dbReference type="GO" id="GO:0007095">
    <property type="term" value="P:mitotic G2 DNA damage checkpoint signaling"/>
    <property type="evidence" value="ECO:0007669"/>
    <property type="project" value="TreeGrafter"/>
</dbReference>
<feature type="compositionally biased region" description="Basic and acidic residues" evidence="1">
    <location>
        <begin position="171"/>
        <end position="196"/>
    </location>
</feature>
<dbReference type="Gramene" id="KFK41597">
    <property type="protein sequence ID" value="KFK41597"/>
    <property type="gene ID" value="AALP_AA2G149200"/>
</dbReference>
<evidence type="ECO:0000259" key="2">
    <source>
        <dbReference type="Pfam" id="PF15749"/>
    </source>
</evidence>
<dbReference type="InterPro" id="IPR049472">
    <property type="entry name" value="MRNIP_N"/>
</dbReference>
<dbReference type="EMBL" id="CM002870">
    <property type="protein sequence ID" value="KFK41597.1"/>
    <property type="molecule type" value="Genomic_DNA"/>
</dbReference>
<keyword evidence="4" id="KW-1185">Reference proteome</keyword>
<reference evidence="4" key="1">
    <citation type="journal article" date="2015" name="Nat. Plants">
        <title>Genome expansion of Arabis alpina linked with retrotransposition and reduced symmetric DNA methylation.</title>
        <authorList>
            <person name="Willing E.M."/>
            <person name="Rawat V."/>
            <person name="Mandakova T."/>
            <person name="Maumus F."/>
            <person name="James G.V."/>
            <person name="Nordstroem K.J."/>
            <person name="Becker C."/>
            <person name="Warthmann N."/>
            <person name="Chica C."/>
            <person name="Szarzynska B."/>
            <person name="Zytnicki M."/>
            <person name="Albani M.C."/>
            <person name="Kiefer C."/>
            <person name="Bergonzi S."/>
            <person name="Castaings L."/>
            <person name="Mateos J.L."/>
            <person name="Berns M.C."/>
            <person name="Bujdoso N."/>
            <person name="Piofczyk T."/>
            <person name="de Lorenzo L."/>
            <person name="Barrero-Sicilia C."/>
            <person name="Mateos I."/>
            <person name="Piednoel M."/>
            <person name="Hagmann J."/>
            <person name="Chen-Min-Tao R."/>
            <person name="Iglesias-Fernandez R."/>
            <person name="Schuster S.C."/>
            <person name="Alonso-Blanco C."/>
            <person name="Roudier F."/>
            <person name="Carbonero P."/>
            <person name="Paz-Ares J."/>
            <person name="Davis S.J."/>
            <person name="Pecinka A."/>
            <person name="Quesneville H."/>
            <person name="Colot V."/>
            <person name="Lysak M.A."/>
            <person name="Weigel D."/>
            <person name="Coupland G."/>
            <person name="Schneeberger K."/>
        </authorList>
    </citation>
    <scope>NUCLEOTIDE SEQUENCE [LARGE SCALE GENOMIC DNA]</scope>
    <source>
        <strain evidence="4">cv. Pajares</strain>
    </source>
</reference>
<dbReference type="eggNOG" id="ENOG502S2XR">
    <property type="taxonomic scope" value="Eukaryota"/>
</dbReference>
<organism evidence="3 4">
    <name type="scientific">Arabis alpina</name>
    <name type="common">Alpine rock-cress</name>
    <dbReference type="NCBI Taxonomy" id="50452"/>
    <lineage>
        <taxon>Eukaryota</taxon>
        <taxon>Viridiplantae</taxon>
        <taxon>Streptophyta</taxon>
        <taxon>Embryophyta</taxon>
        <taxon>Tracheophyta</taxon>
        <taxon>Spermatophyta</taxon>
        <taxon>Magnoliopsida</taxon>
        <taxon>eudicotyledons</taxon>
        <taxon>Gunneridae</taxon>
        <taxon>Pentapetalae</taxon>
        <taxon>rosids</taxon>
        <taxon>malvids</taxon>
        <taxon>Brassicales</taxon>
        <taxon>Brassicaceae</taxon>
        <taxon>Arabideae</taxon>
        <taxon>Arabis</taxon>
    </lineage>
</organism>
<name>A0A087HHJ5_ARAAL</name>
<sequence length="298" mass="34010">MSNIVFVALQCCDCLTMQVKQRKKSSNKWVCVICNQKQSVKKVFAQGYKAKELRFFVQEFNMARKVADEKEQSIVDSFSEVDFDGGIDEDVCGKKKRSDWSEYLDSDSVNVEEDCEEGNDVKIVTEMPRAMFKKPKLNRYGNASGSSSVTGGGGKKDGDELFKPSFSSRRSAKEPDFRSDGVMVRKKDTEQKYLESERVTKPVSKWDAFLIDDEGENRAPPRFGQSEFLQNDAVERVTKPASKWDVFLIDDEGGNRAPSRFGQREVLKDDDVGEWDKTIMEINSEYQIVDEEVHPDFM</sequence>